<name>A0A1M4MPC8_9EURY</name>
<dbReference type="Proteomes" id="UP000184671">
    <property type="component" value="Unassembled WGS sequence"/>
</dbReference>
<accession>A0A1M4MPC8</accession>
<dbReference type="RefSeq" id="WP_074370944.1">
    <property type="nucleotide sequence ID" value="NZ_FMID01000067.1"/>
</dbReference>
<dbReference type="GO" id="GO:0003677">
    <property type="term" value="F:DNA binding"/>
    <property type="evidence" value="ECO:0007669"/>
    <property type="project" value="InterPro"/>
</dbReference>
<dbReference type="EMBL" id="FMID01000067">
    <property type="protein sequence ID" value="SCL76759.1"/>
    <property type="molecule type" value="Genomic_DNA"/>
</dbReference>
<evidence type="ECO:0000313" key="1">
    <source>
        <dbReference type="EMBL" id="SCL76759.1"/>
    </source>
</evidence>
<proteinExistence type="predicted"/>
<dbReference type="SUPFAM" id="SSF50118">
    <property type="entry name" value="Cell growth inhibitor/plasmid maintenance toxic component"/>
    <property type="match status" value="1"/>
</dbReference>
<dbReference type="InterPro" id="IPR011067">
    <property type="entry name" value="Plasmid_toxin/cell-grow_inhib"/>
</dbReference>
<evidence type="ECO:0000313" key="2">
    <source>
        <dbReference type="Proteomes" id="UP000184671"/>
    </source>
</evidence>
<reference evidence="1 2" key="1">
    <citation type="submission" date="2016-08" db="EMBL/GenBank/DDBJ databases">
        <authorList>
            <person name="Seilhamer J.J."/>
        </authorList>
    </citation>
    <scope>NUCLEOTIDE SEQUENCE [LARGE SCALE GENOMIC DNA]</scope>
    <source>
        <strain evidence="1">L21-II-0</strain>
    </source>
</reference>
<dbReference type="InterPro" id="IPR003477">
    <property type="entry name" value="PemK-like"/>
</dbReference>
<organism evidence="1 2">
    <name type="scientific">Methanoculleus chikugoensis</name>
    <dbReference type="NCBI Taxonomy" id="118126"/>
    <lineage>
        <taxon>Archaea</taxon>
        <taxon>Methanobacteriati</taxon>
        <taxon>Methanobacteriota</taxon>
        <taxon>Stenosarchaea group</taxon>
        <taxon>Methanomicrobia</taxon>
        <taxon>Methanomicrobiales</taxon>
        <taxon>Methanomicrobiaceae</taxon>
        <taxon>Methanoculleus</taxon>
    </lineage>
</organism>
<dbReference type="Gene3D" id="2.30.30.110">
    <property type="match status" value="1"/>
</dbReference>
<dbReference type="Pfam" id="PF02452">
    <property type="entry name" value="PemK_toxin"/>
    <property type="match status" value="1"/>
</dbReference>
<dbReference type="OrthoDB" id="90963at2157"/>
<protein>
    <submittedName>
        <fullName evidence="1">PemK-like protein</fullName>
    </submittedName>
</protein>
<sequence length="111" mass="12108">MERPVKGDVVVVPFPFSDLSTVKRRPALVVATPGGDDVILCQITSQQIRDRYAVGITDTDFSEGALRKPSSIRPNRLFSASTNLILYRAGHLSDPAVTSVVDRIIEILQAT</sequence>
<dbReference type="STRING" id="118126.L21_2702"/>
<gene>
    <name evidence="1" type="ORF">L21_2702</name>
</gene>
<dbReference type="AlphaFoldDB" id="A0A1M4MPC8"/>